<reference evidence="1 2" key="1">
    <citation type="journal article" date="2017" name="Gigascience">
        <title>Draft genome of the honey bee ectoparasitic mite, Tropilaelaps mercedesae, is shaped by the parasitic life history.</title>
        <authorList>
            <person name="Dong X."/>
            <person name="Armstrong S.D."/>
            <person name="Xia D."/>
            <person name="Makepeace B.L."/>
            <person name="Darby A.C."/>
            <person name="Kadowaki T."/>
        </authorList>
    </citation>
    <scope>NUCLEOTIDE SEQUENCE [LARGE SCALE GENOMIC DNA]</scope>
    <source>
        <strain evidence="1">Wuxi-XJTLU</strain>
    </source>
</reference>
<accession>A0A1V9XGU1</accession>
<name>A0A1V9XGU1_9ACAR</name>
<evidence type="ECO:0000313" key="2">
    <source>
        <dbReference type="Proteomes" id="UP000192247"/>
    </source>
</evidence>
<organism evidence="1 2">
    <name type="scientific">Tropilaelaps mercedesae</name>
    <dbReference type="NCBI Taxonomy" id="418985"/>
    <lineage>
        <taxon>Eukaryota</taxon>
        <taxon>Metazoa</taxon>
        <taxon>Ecdysozoa</taxon>
        <taxon>Arthropoda</taxon>
        <taxon>Chelicerata</taxon>
        <taxon>Arachnida</taxon>
        <taxon>Acari</taxon>
        <taxon>Parasitiformes</taxon>
        <taxon>Mesostigmata</taxon>
        <taxon>Gamasina</taxon>
        <taxon>Dermanyssoidea</taxon>
        <taxon>Laelapidae</taxon>
        <taxon>Tropilaelaps</taxon>
    </lineage>
</organism>
<dbReference type="Proteomes" id="UP000192247">
    <property type="component" value="Unassembled WGS sequence"/>
</dbReference>
<protein>
    <submittedName>
        <fullName evidence="1">Uncharacterized protein</fullName>
    </submittedName>
</protein>
<gene>
    <name evidence="1" type="ORF">BIW11_10187</name>
</gene>
<dbReference type="EMBL" id="MNPL01011116">
    <property type="protein sequence ID" value="OQR72750.1"/>
    <property type="molecule type" value="Genomic_DNA"/>
</dbReference>
<keyword evidence="2" id="KW-1185">Reference proteome</keyword>
<dbReference type="InParanoid" id="A0A1V9XGU1"/>
<dbReference type="AlphaFoldDB" id="A0A1V9XGU1"/>
<sequence length="86" mass="9803">MKMAIIIEVSVTTTSKCLNLSLLVVLVTWQRQLTYLVLPSKCTVRASPWRASVRVSNRRNAFVLQNIFHVVISMLTCHFISEVKVL</sequence>
<comment type="caution">
    <text evidence="1">The sequence shown here is derived from an EMBL/GenBank/DDBJ whole genome shotgun (WGS) entry which is preliminary data.</text>
</comment>
<evidence type="ECO:0000313" key="1">
    <source>
        <dbReference type="EMBL" id="OQR72750.1"/>
    </source>
</evidence>
<proteinExistence type="predicted"/>